<evidence type="ECO:0000256" key="1">
    <source>
        <dbReference type="ARBA" id="ARBA00004141"/>
    </source>
</evidence>
<keyword evidence="4 5" id="KW-0472">Membrane</keyword>
<evidence type="ECO:0000256" key="3">
    <source>
        <dbReference type="ARBA" id="ARBA00022989"/>
    </source>
</evidence>
<protein>
    <submittedName>
        <fullName evidence="6">CvpA family protein</fullName>
    </submittedName>
</protein>
<accession>A0ABU6CYL6</accession>
<dbReference type="PANTHER" id="PTHR36926">
    <property type="entry name" value="COLICIN V PRODUCTION PROTEIN"/>
    <property type="match status" value="1"/>
</dbReference>
<dbReference type="EMBL" id="JAYMYJ010000115">
    <property type="protein sequence ID" value="MEB4591926.1"/>
    <property type="molecule type" value="Genomic_DNA"/>
</dbReference>
<comment type="caution">
    <text evidence="6">The sequence shown here is derived from an EMBL/GenBank/DDBJ whole genome shotgun (WGS) entry which is preliminary data.</text>
</comment>
<proteinExistence type="predicted"/>
<evidence type="ECO:0000256" key="5">
    <source>
        <dbReference type="SAM" id="Phobius"/>
    </source>
</evidence>
<dbReference type="InterPro" id="IPR052719">
    <property type="entry name" value="CvpA-like"/>
</dbReference>
<keyword evidence="3 5" id="KW-1133">Transmembrane helix</keyword>
<keyword evidence="7" id="KW-1185">Reference proteome</keyword>
<feature type="transmembrane region" description="Helical" evidence="5">
    <location>
        <begin position="103"/>
        <end position="125"/>
    </location>
</feature>
<dbReference type="RefSeq" id="WP_324695900.1">
    <property type="nucleotide sequence ID" value="NZ_JAYMYJ010000115.1"/>
</dbReference>
<keyword evidence="2 5" id="KW-0812">Transmembrane</keyword>
<dbReference type="Proteomes" id="UP001308005">
    <property type="component" value="Unassembled WGS sequence"/>
</dbReference>
<evidence type="ECO:0000256" key="2">
    <source>
        <dbReference type="ARBA" id="ARBA00022692"/>
    </source>
</evidence>
<organism evidence="6 7">
    <name type="scientific">Candidatus Thiothrix phosphatis</name>
    <dbReference type="NCBI Taxonomy" id="3112415"/>
    <lineage>
        <taxon>Bacteria</taxon>
        <taxon>Pseudomonadati</taxon>
        <taxon>Pseudomonadota</taxon>
        <taxon>Gammaproteobacteria</taxon>
        <taxon>Thiotrichales</taxon>
        <taxon>Thiotrichaceae</taxon>
        <taxon>Thiothrix</taxon>
    </lineage>
</organism>
<reference evidence="7" key="1">
    <citation type="submission" date="2023-07" db="EMBL/GenBank/DDBJ databases">
        <title>The carbon used by Thiothrix.</title>
        <authorList>
            <person name="Chen L."/>
        </authorList>
    </citation>
    <scope>NUCLEOTIDE SEQUENCE [LARGE SCALE GENOMIC DNA]</scope>
</reference>
<name>A0ABU6CYL6_9GAMM</name>
<feature type="transmembrane region" description="Helical" evidence="5">
    <location>
        <begin position="62"/>
        <end position="83"/>
    </location>
</feature>
<evidence type="ECO:0000313" key="7">
    <source>
        <dbReference type="Proteomes" id="UP001308005"/>
    </source>
</evidence>
<feature type="transmembrane region" description="Helical" evidence="5">
    <location>
        <begin position="7"/>
        <end position="27"/>
    </location>
</feature>
<evidence type="ECO:0000256" key="4">
    <source>
        <dbReference type="ARBA" id="ARBA00023136"/>
    </source>
</evidence>
<dbReference type="InterPro" id="IPR003825">
    <property type="entry name" value="Colicin-V_CvpA"/>
</dbReference>
<dbReference type="PANTHER" id="PTHR36926:SF1">
    <property type="entry name" value="COLICIN V PRODUCTION PROTEIN"/>
    <property type="match status" value="1"/>
</dbReference>
<feature type="transmembrane region" description="Helical" evidence="5">
    <location>
        <begin position="33"/>
        <end position="50"/>
    </location>
</feature>
<reference evidence="6 7" key="2">
    <citation type="submission" date="2024-01" db="EMBL/GenBank/DDBJ databases">
        <authorList>
            <person name="Xie X."/>
        </authorList>
    </citation>
    <scope>NUCLEOTIDE SEQUENCE [LARGE SCALE GENOMIC DNA]</scope>
    <source>
        <strain evidence="6">SCUT-1</strain>
    </source>
</reference>
<gene>
    <name evidence="6" type="ORF">VSS37_13115</name>
</gene>
<evidence type="ECO:0000313" key="6">
    <source>
        <dbReference type="EMBL" id="MEB4591926.1"/>
    </source>
</evidence>
<dbReference type="Pfam" id="PF02674">
    <property type="entry name" value="Colicin_V"/>
    <property type="match status" value="1"/>
</dbReference>
<sequence length="171" mass="18312">MTAEMLDLGIIVLIVLSAIIGLIRGFVREALSLVTWVAAFGFAMLYVKPLSSQLPFAVQSEVVRMGIAFAIIFFGVLVIGAIINHLLSTAVASIGLGGVDHLLGGAFGVLRGGLIITLLVLLMGLTAYPKQAWWKDSALMPWFEHTAGLVKEMIPQDFSSYLDRPGDAPAQ</sequence>
<comment type="subcellular location">
    <subcellularLocation>
        <location evidence="1">Membrane</location>
        <topology evidence="1">Multi-pass membrane protein</topology>
    </subcellularLocation>
</comment>